<evidence type="ECO:0000313" key="3">
    <source>
        <dbReference type="Proteomes" id="UP000593562"/>
    </source>
</evidence>
<dbReference type="EMBL" id="JAAARO010000008">
    <property type="protein sequence ID" value="KAF5743646.1"/>
    <property type="molecule type" value="Genomic_DNA"/>
</dbReference>
<dbReference type="Proteomes" id="UP000593562">
    <property type="component" value="Unassembled WGS sequence"/>
</dbReference>
<feature type="compositionally biased region" description="Low complexity" evidence="1">
    <location>
        <begin position="225"/>
        <end position="252"/>
    </location>
</feature>
<accession>A0A7J7DC57</accession>
<reference evidence="2 3" key="1">
    <citation type="journal article" date="2020" name="Nat. Commun.">
        <title>Genome of Tripterygium wilfordii and identification of cytochrome P450 involved in triptolide biosynthesis.</title>
        <authorList>
            <person name="Tu L."/>
            <person name="Su P."/>
            <person name="Zhang Z."/>
            <person name="Gao L."/>
            <person name="Wang J."/>
            <person name="Hu T."/>
            <person name="Zhou J."/>
            <person name="Zhang Y."/>
            <person name="Zhao Y."/>
            <person name="Liu Y."/>
            <person name="Song Y."/>
            <person name="Tong Y."/>
            <person name="Lu Y."/>
            <person name="Yang J."/>
            <person name="Xu C."/>
            <person name="Jia M."/>
            <person name="Peters R.J."/>
            <person name="Huang L."/>
            <person name="Gao W."/>
        </authorList>
    </citation>
    <scope>NUCLEOTIDE SEQUENCE [LARGE SCALE GENOMIC DNA]</scope>
    <source>
        <strain evidence="3">cv. XIE 37</strain>
        <tissue evidence="2">Leaf</tissue>
    </source>
</reference>
<organism evidence="2 3">
    <name type="scientific">Tripterygium wilfordii</name>
    <name type="common">Thunder God vine</name>
    <dbReference type="NCBI Taxonomy" id="458696"/>
    <lineage>
        <taxon>Eukaryota</taxon>
        <taxon>Viridiplantae</taxon>
        <taxon>Streptophyta</taxon>
        <taxon>Embryophyta</taxon>
        <taxon>Tracheophyta</taxon>
        <taxon>Spermatophyta</taxon>
        <taxon>Magnoliopsida</taxon>
        <taxon>eudicotyledons</taxon>
        <taxon>Gunneridae</taxon>
        <taxon>Pentapetalae</taxon>
        <taxon>rosids</taxon>
        <taxon>fabids</taxon>
        <taxon>Celastrales</taxon>
        <taxon>Celastraceae</taxon>
        <taxon>Tripterygium</taxon>
    </lineage>
</organism>
<comment type="caution">
    <text evidence="2">The sequence shown here is derived from an EMBL/GenBank/DDBJ whole genome shotgun (WGS) entry which is preliminary data.</text>
</comment>
<dbReference type="InParanoid" id="A0A7J7DC57"/>
<feature type="compositionally biased region" description="Polar residues" evidence="1">
    <location>
        <begin position="109"/>
        <end position="134"/>
    </location>
</feature>
<feature type="region of interest" description="Disordered" evidence="1">
    <location>
        <begin position="162"/>
        <end position="184"/>
    </location>
</feature>
<feature type="region of interest" description="Disordered" evidence="1">
    <location>
        <begin position="109"/>
        <end position="147"/>
    </location>
</feature>
<dbReference type="AlphaFoldDB" id="A0A7J7DC57"/>
<sequence>MEVELAGGLVIKFSPPASHRVRDWATGALWASSVSIEAGSKIYGPKSFPVLTSSGSSGPVRLVDRRYGKRPLPSDESEEKEEDHIFPVYSARSQQDMTAMVSALAQVIGSSHGNPDNDQVHGNTNPLVLSQSSNTEEENLPQPVQDQGRSELGHLTIRPNLHQQQRQQQQVPNTRAMAPRPQSQAREMIAQHPNPYFYAQFPPSGGYAFNFSTPSHYGGDHTFLSPTSTTSSSSSSSSSSAPQQQQQQPQPSEVIRFPAWFGSSSSTSDSSHQSRRGYESPKRE</sequence>
<feature type="region of interest" description="Disordered" evidence="1">
    <location>
        <begin position="47"/>
        <end position="84"/>
    </location>
</feature>
<protein>
    <submittedName>
        <fullName evidence="2">Ethylene-responsive transcription factor</fullName>
    </submittedName>
</protein>
<gene>
    <name evidence="2" type="ORF">HS088_TW08G00231</name>
</gene>
<keyword evidence="3" id="KW-1185">Reference proteome</keyword>
<feature type="region of interest" description="Disordered" evidence="1">
    <location>
        <begin position="220"/>
        <end position="284"/>
    </location>
</feature>
<evidence type="ECO:0000256" key="1">
    <source>
        <dbReference type="SAM" id="MobiDB-lite"/>
    </source>
</evidence>
<proteinExistence type="predicted"/>
<evidence type="ECO:0000313" key="2">
    <source>
        <dbReference type="EMBL" id="KAF5743646.1"/>
    </source>
</evidence>
<name>A0A7J7DC57_TRIWF</name>